<proteinExistence type="predicted"/>
<protein>
    <submittedName>
        <fullName evidence="2">Uncharacterized protein</fullName>
    </submittedName>
</protein>
<name>A0ABP0W0T7_9BRYO</name>
<feature type="region of interest" description="Disordered" evidence="1">
    <location>
        <begin position="457"/>
        <end position="477"/>
    </location>
</feature>
<reference evidence="2" key="1">
    <citation type="submission" date="2024-02" db="EMBL/GenBank/DDBJ databases">
        <authorList>
            <consortium name="ELIXIR-Norway"/>
            <consortium name="Elixir Norway"/>
        </authorList>
    </citation>
    <scope>NUCLEOTIDE SEQUENCE</scope>
</reference>
<feature type="compositionally biased region" description="Acidic residues" evidence="1">
    <location>
        <begin position="189"/>
        <end position="199"/>
    </location>
</feature>
<dbReference type="PANTHER" id="PTHR33676:SF3">
    <property type="entry name" value="COLD-REGULATED PROTEIN 27"/>
    <property type="match status" value="1"/>
</dbReference>
<sequence>MSVEGQEEGEECNNISGNLRLITKKRILPGKMEEMELQQKQQEQQYPVVMETTGGESAMANDTRERALQEQSEAMLPKPVSLACSAEDERASTSVSNQLSSGHSVEMESSAEYCGGGSVTTSDAELEMSSEENQISPRSSNSSGAVSLGSTGNKVEENEDDDVNEQGCRMQEKGDESGWSELEVSVEGSTDEEERENDEQAIVREVLSATWTDDKHSSYLNSMEATFVRNLYGTKNSHPIDDDAEEDCADSHLMSTFDCCTSTPSEFFELLQGGCYQQRAFYRPHTLEPPIPSAPAVFASPWIQHFNVKVAMGSNGTCPPVSNTAAEHSLTKLCPVPEGTYEIDGNKHEQSGNREVVVDEETRGIEELKPIMVDGSMDVPVTGRHLRGWQNQQKSHGKSLATGSLRMGARSPGQKRPLELQLGDGDIFLAKKSKTQQLARKDLEMLEQYVAGQQDQSEHAQATICPQPEQPEQDSADLQLSEPKTLLQAKGDTNVVKTSPLLSLDKSIKVCQDQGELQRHAAKTVLDQVVSFLKEVESPHMKGCKTVTAVDGTSHCTESTVSSCITSQTTIDGECLILKVSGEELLGPEGLSNSAAAAKELPSREGGSDAPFCAGKNPSDHDGGHDALEGCLDMKLNPKNITLLEKLKQGLQEEGDQSPEYQSMQGGEVGEAEECEAEYSLFKSSKARTWTWGLEGPRRRVHEPSQS</sequence>
<gene>
    <name evidence="2" type="ORF">CSSPJE1EN1_LOCUS5637</name>
</gene>
<organism evidence="2 3">
    <name type="scientific">Sphagnum jensenii</name>
    <dbReference type="NCBI Taxonomy" id="128206"/>
    <lineage>
        <taxon>Eukaryota</taxon>
        <taxon>Viridiplantae</taxon>
        <taxon>Streptophyta</taxon>
        <taxon>Embryophyta</taxon>
        <taxon>Bryophyta</taxon>
        <taxon>Sphagnophytina</taxon>
        <taxon>Sphagnopsida</taxon>
        <taxon>Sphagnales</taxon>
        <taxon>Sphagnaceae</taxon>
        <taxon>Sphagnum</taxon>
    </lineage>
</organism>
<evidence type="ECO:0000313" key="2">
    <source>
        <dbReference type="EMBL" id="CAK9260159.1"/>
    </source>
</evidence>
<feature type="region of interest" description="Disordered" evidence="1">
    <location>
        <begin position="387"/>
        <end position="418"/>
    </location>
</feature>
<dbReference type="InterPro" id="IPR044678">
    <property type="entry name" value="COR27/28"/>
</dbReference>
<feature type="region of interest" description="Disordered" evidence="1">
    <location>
        <begin position="54"/>
        <end position="199"/>
    </location>
</feature>
<evidence type="ECO:0000256" key="1">
    <source>
        <dbReference type="SAM" id="MobiDB-lite"/>
    </source>
</evidence>
<accession>A0ABP0W0T7</accession>
<keyword evidence="3" id="KW-1185">Reference proteome</keyword>
<dbReference type="Proteomes" id="UP001497444">
    <property type="component" value="Chromosome 13"/>
</dbReference>
<feature type="compositionally biased region" description="Polar residues" evidence="1">
    <location>
        <begin position="92"/>
        <end position="103"/>
    </location>
</feature>
<feature type="compositionally biased region" description="Low complexity" evidence="1">
    <location>
        <begin position="139"/>
        <end position="150"/>
    </location>
</feature>
<feature type="region of interest" description="Disordered" evidence="1">
    <location>
        <begin position="650"/>
        <end position="674"/>
    </location>
</feature>
<dbReference type="EMBL" id="OZ020108">
    <property type="protein sequence ID" value="CAK9260159.1"/>
    <property type="molecule type" value="Genomic_DNA"/>
</dbReference>
<dbReference type="PANTHER" id="PTHR33676">
    <property type="entry name" value="COLD REGULATED PROTEIN 27"/>
    <property type="match status" value="1"/>
</dbReference>
<evidence type="ECO:0000313" key="3">
    <source>
        <dbReference type="Proteomes" id="UP001497444"/>
    </source>
</evidence>